<dbReference type="CDD" id="cd00257">
    <property type="entry name" value="beta-trefoil_FSCN-like"/>
    <property type="match status" value="1"/>
</dbReference>
<evidence type="ECO:0000313" key="2">
    <source>
        <dbReference type="Proteomes" id="UP001212123"/>
    </source>
</evidence>
<dbReference type="Proteomes" id="UP001212123">
    <property type="component" value="Unassembled WGS sequence"/>
</dbReference>
<dbReference type="InterPro" id="IPR008999">
    <property type="entry name" value="Actin-crosslinking"/>
</dbReference>
<dbReference type="EMBL" id="JAQMTU010000038">
    <property type="protein sequence ID" value="MDB9486195.1"/>
    <property type="molecule type" value="Genomic_DNA"/>
</dbReference>
<organism evidence="1 2">
    <name type="scientific">Dolichospermum circinale CS-537/01</name>
    <dbReference type="NCBI Taxonomy" id="3021739"/>
    <lineage>
        <taxon>Bacteria</taxon>
        <taxon>Bacillati</taxon>
        <taxon>Cyanobacteriota</taxon>
        <taxon>Cyanophyceae</taxon>
        <taxon>Nostocales</taxon>
        <taxon>Aphanizomenonaceae</taxon>
        <taxon>Dolichospermum</taxon>
        <taxon>Dolichospermum circinale</taxon>
    </lineage>
</organism>
<reference evidence="1 2" key="1">
    <citation type="submission" date="2023-01" db="EMBL/GenBank/DDBJ databases">
        <title>Genomes from the Australian National Cyanobacteria Reference Collection.</title>
        <authorList>
            <person name="Willis A."/>
            <person name="Lee E.M.F."/>
        </authorList>
    </citation>
    <scope>NUCLEOTIDE SEQUENCE [LARGE SCALE GENOMIC DNA]</scope>
    <source>
        <strain evidence="1 2">CS-537/01</strain>
    </source>
</reference>
<gene>
    <name evidence="1" type="ORF">PN492_06485</name>
</gene>
<accession>A0ABT5A3U8</accession>
<evidence type="ECO:0000313" key="1">
    <source>
        <dbReference type="EMBL" id="MDB9486195.1"/>
    </source>
</evidence>
<comment type="caution">
    <text evidence="1">The sequence shown here is derived from an EMBL/GenBank/DDBJ whole genome shotgun (WGS) entry which is preliminary data.</text>
</comment>
<sequence length="161" mass="17680">MLKNFKTLISATLTIVFALGVFFTVGVNNAKAISLQGDNGQYLSRIRRGGIDPIEVAKPKLDPPFTSFDLVKLPDGKVALKADNGLYLSRIRRGGIDSIEAAKPQLDPPFTSFDLVKLPNWKVAFKADNGLYLSRIRRGVIDPVEAAKTDIDVFSQFTLDP</sequence>
<proteinExistence type="predicted"/>
<keyword evidence="2" id="KW-1185">Reference proteome</keyword>
<dbReference type="Gene3D" id="2.80.10.50">
    <property type="match status" value="1"/>
</dbReference>
<protein>
    <submittedName>
        <fullName evidence="1">Uncharacterized protein</fullName>
    </submittedName>
</protein>
<dbReference type="SUPFAM" id="SSF50405">
    <property type="entry name" value="Actin-crosslinking proteins"/>
    <property type="match status" value="1"/>
</dbReference>
<name>A0ABT5A3U8_9CYAN</name>